<organism evidence="1 2">
    <name type="scientific">Aspergillus homomorphus (strain CBS 101889)</name>
    <dbReference type="NCBI Taxonomy" id="1450537"/>
    <lineage>
        <taxon>Eukaryota</taxon>
        <taxon>Fungi</taxon>
        <taxon>Dikarya</taxon>
        <taxon>Ascomycota</taxon>
        <taxon>Pezizomycotina</taxon>
        <taxon>Eurotiomycetes</taxon>
        <taxon>Eurotiomycetidae</taxon>
        <taxon>Eurotiales</taxon>
        <taxon>Aspergillaceae</taxon>
        <taxon>Aspergillus</taxon>
        <taxon>Aspergillus subgen. Circumdati</taxon>
    </lineage>
</organism>
<evidence type="ECO:0000313" key="1">
    <source>
        <dbReference type="EMBL" id="RAL10077.1"/>
    </source>
</evidence>
<dbReference type="RefSeq" id="XP_025549231.1">
    <property type="nucleotide sequence ID" value="XM_025690144.1"/>
</dbReference>
<dbReference type="GeneID" id="37194433"/>
<dbReference type="Proteomes" id="UP000248961">
    <property type="component" value="Unassembled WGS sequence"/>
</dbReference>
<keyword evidence="2" id="KW-1185">Reference proteome</keyword>
<proteinExistence type="predicted"/>
<reference evidence="1 2" key="1">
    <citation type="submission" date="2018-02" db="EMBL/GenBank/DDBJ databases">
        <title>The genomes of Aspergillus section Nigri reveals drivers in fungal speciation.</title>
        <authorList>
            <consortium name="DOE Joint Genome Institute"/>
            <person name="Vesth T.C."/>
            <person name="Nybo J."/>
            <person name="Theobald S."/>
            <person name="Brandl J."/>
            <person name="Frisvad J.C."/>
            <person name="Nielsen K.F."/>
            <person name="Lyhne E.K."/>
            <person name="Kogle M.E."/>
            <person name="Kuo A."/>
            <person name="Riley R."/>
            <person name="Clum A."/>
            <person name="Nolan M."/>
            <person name="Lipzen A."/>
            <person name="Salamov A."/>
            <person name="Henrissat B."/>
            <person name="Wiebenga A."/>
            <person name="De vries R.P."/>
            <person name="Grigoriev I.V."/>
            <person name="Mortensen U.H."/>
            <person name="Andersen M.R."/>
            <person name="Baker S.E."/>
        </authorList>
    </citation>
    <scope>NUCLEOTIDE SEQUENCE [LARGE SCALE GENOMIC DNA]</scope>
    <source>
        <strain evidence="1 2">CBS 101889</strain>
    </source>
</reference>
<dbReference type="OrthoDB" id="2364732at2759"/>
<gene>
    <name evidence="1" type="ORF">BO97DRAFT_147771</name>
</gene>
<dbReference type="STRING" id="1450537.A0A395HQH9"/>
<dbReference type="AlphaFoldDB" id="A0A395HQH9"/>
<evidence type="ECO:0000313" key="2">
    <source>
        <dbReference type="Proteomes" id="UP000248961"/>
    </source>
</evidence>
<dbReference type="EMBL" id="KZ824298">
    <property type="protein sequence ID" value="RAL10077.1"/>
    <property type="molecule type" value="Genomic_DNA"/>
</dbReference>
<protein>
    <submittedName>
        <fullName evidence="1">Uncharacterized protein</fullName>
    </submittedName>
</protein>
<accession>A0A395HQH9</accession>
<name>A0A395HQH9_ASPHC</name>
<sequence>MLLERIRNTGFARGLPKRKVLQDPIVNGVLKKAVLLSSGLTTSSFNKNPDEQLALRYIWRKGWLHAQKTGDDTRYVFPTDFHRCDIQPLPYSSPLKLAEDVVKRFSPRQLSEPTRAMNRETSPLEDQYGKEFYRCIDEVLRGRLLVSPEFVIDSGIQGGSLDFYISDMN</sequence>
<dbReference type="VEuPathDB" id="FungiDB:BO97DRAFT_147771"/>